<dbReference type="NCBIfam" id="NF033876">
    <property type="entry name" value="flagella_HExxH"/>
    <property type="match status" value="1"/>
</dbReference>
<evidence type="ECO:0000256" key="3">
    <source>
        <dbReference type="ARBA" id="ARBA00023143"/>
    </source>
</evidence>
<protein>
    <recommendedName>
        <fullName evidence="2 4">Flagellin</fullName>
    </recommendedName>
</protein>
<dbReference type="InterPro" id="IPR046358">
    <property type="entry name" value="Flagellin_C"/>
</dbReference>
<dbReference type="Gene3D" id="6.10.10.10">
    <property type="entry name" value="Flagellar export chaperone, C-terminal domain"/>
    <property type="match status" value="1"/>
</dbReference>
<evidence type="ECO:0000259" key="7">
    <source>
        <dbReference type="Pfam" id="PF00700"/>
    </source>
</evidence>
<keyword evidence="8" id="KW-0282">Flagellum</keyword>
<dbReference type="Pfam" id="PF00669">
    <property type="entry name" value="Flagellin_N"/>
    <property type="match status" value="1"/>
</dbReference>
<dbReference type="OrthoDB" id="9796789at2"/>
<dbReference type="RefSeq" id="WP_153725969.1">
    <property type="nucleotide sequence ID" value="NZ_CP045875.1"/>
</dbReference>
<organism evidence="8 9">
    <name type="scientific">Heliorestis convoluta</name>
    <dbReference type="NCBI Taxonomy" id="356322"/>
    <lineage>
        <taxon>Bacteria</taxon>
        <taxon>Bacillati</taxon>
        <taxon>Bacillota</taxon>
        <taxon>Clostridia</taxon>
        <taxon>Eubacteriales</taxon>
        <taxon>Heliobacteriaceae</taxon>
        <taxon>Heliorestis</taxon>
    </lineage>
</organism>
<dbReference type="InterPro" id="IPR001029">
    <property type="entry name" value="Flagellin_N"/>
</dbReference>
<keyword evidence="5" id="KW-0175">Coiled coil</keyword>
<sequence length="588" mass="64136">MRINHNHNALNAFRQLGANNTIVQRSLEQLSSGLRINKAGDDAAGLAISEKMRAQIRGLNQASRSAQDAIAMIQTAEGALGETHNILQRMRELSVQAANDTYNVDRQAVQNEINQLTKEIDRIGNATEFNTIKLLNRSSVSQAEIDTMISNLKKWWLKEAEDLVSQAYGITASGVNMEVVIFDNRSHPAAALVRASFAADSGNTTGIPDITGKGSNLKLEINLAHARPVDGSTDGGTGPQYVSRVMAHEMVHAVMMTTMNFGDMSIWFQEGTAEFIHGHDEFLQWSIDSNGGGNAGLTKVVDNIGTGAYSDWNSTPLDYSTAYVATRYLDWQIRENGGQGIKDVMDLLKADDSRNLDQVFAMLNGTGKINFSNTTEWAAELRAEVRTLSDLLNKTGINLNDGDTGSIIGSSITGDPSDAKTAETILPQTVVVADLEQPLSGFNLTWPSSTELQNSELLMQIGANSGQSITIKFNDMRAAALGISDSGRGLDVLNHKKASHAITKYDEAITLVSAERSKLGAYQNRLEHTIKNLENTTENLHAAESRIRNVDMAKEIMNFTKMNILHQASQVMLSQANMRPQSVLQLLT</sequence>
<comment type="subcellular location">
    <subcellularLocation>
        <location evidence="4">Secreted</location>
    </subcellularLocation>
    <subcellularLocation>
        <location evidence="4">Bacterial flagellum</location>
    </subcellularLocation>
</comment>
<reference evidence="9" key="1">
    <citation type="submission" date="2019-11" db="EMBL/GenBank/DDBJ databases">
        <title>Genome sequence of Heliorestis convoluta strain HH, an alkaliphilic and minimalistic phototrophic bacterium from a soda lake in Egypt.</title>
        <authorList>
            <person name="Dewey E.D."/>
            <person name="Stokes L.M."/>
            <person name="Burchell B.M."/>
            <person name="Shaffer K.N."/>
            <person name="Huntington A.M."/>
            <person name="Baker J.M."/>
            <person name="Nadendla S."/>
            <person name="Giglio M.G."/>
            <person name="Touchman J.W."/>
            <person name="Blankenship R.E."/>
            <person name="Madigan M.T."/>
            <person name="Sattley W.M."/>
        </authorList>
    </citation>
    <scope>NUCLEOTIDE SEQUENCE [LARGE SCALE GENOMIC DNA]</scope>
    <source>
        <strain evidence="9">HH</strain>
    </source>
</reference>
<dbReference type="Gene3D" id="1.20.1330.10">
    <property type="entry name" value="f41 fragment of flagellin, N-terminal domain"/>
    <property type="match status" value="2"/>
</dbReference>
<comment type="similarity">
    <text evidence="1 4">Belongs to the bacterial flagellin family.</text>
</comment>
<keyword evidence="8" id="KW-0969">Cilium</keyword>
<keyword evidence="3 4" id="KW-0975">Bacterial flagellum</keyword>
<dbReference type="EMBL" id="CP045875">
    <property type="protein sequence ID" value="QGG48891.1"/>
    <property type="molecule type" value="Genomic_DNA"/>
</dbReference>
<keyword evidence="4" id="KW-0964">Secreted</keyword>
<feature type="domain" description="Flagellin C-terminal" evidence="7">
    <location>
        <begin position="503"/>
        <end position="587"/>
    </location>
</feature>
<evidence type="ECO:0000256" key="5">
    <source>
        <dbReference type="SAM" id="Coils"/>
    </source>
</evidence>
<dbReference type="GO" id="GO:0005198">
    <property type="term" value="F:structural molecule activity"/>
    <property type="evidence" value="ECO:0007669"/>
    <property type="project" value="UniProtKB-UniRule"/>
</dbReference>
<accession>A0A5Q2N3J7</accession>
<dbReference type="GO" id="GO:0005576">
    <property type="term" value="C:extracellular region"/>
    <property type="evidence" value="ECO:0007669"/>
    <property type="project" value="UniProtKB-SubCell"/>
</dbReference>
<dbReference type="SUPFAM" id="SSF64518">
    <property type="entry name" value="Phase 1 flagellin"/>
    <property type="match status" value="1"/>
</dbReference>
<dbReference type="InterPro" id="IPR001492">
    <property type="entry name" value="Flagellin"/>
</dbReference>
<dbReference type="KEGG" id="hcv:FTV88_2802"/>
<feature type="coiled-coil region" evidence="5">
    <location>
        <begin position="99"/>
        <end position="126"/>
    </location>
</feature>
<evidence type="ECO:0000256" key="4">
    <source>
        <dbReference type="RuleBase" id="RU362073"/>
    </source>
</evidence>
<keyword evidence="9" id="KW-1185">Reference proteome</keyword>
<feature type="domain" description="Flagellin N-terminal" evidence="6">
    <location>
        <begin position="3"/>
        <end position="138"/>
    </location>
</feature>
<evidence type="ECO:0000256" key="2">
    <source>
        <dbReference type="ARBA" id="ARBA00020110"/>
    </source>
</evidence>
<dbReference type="PANTHER" id="PTHR42792">
    <property type="entry name" value="FLAGELLIN"/>
    <property type="match status" value="1"/>
</dbReference>
<keyword evidence="8" id="KW-0966">Cell projection</keyword>
<evidence type="ECO:0000313" key="9">
    <source>
        <dbReference type="Proteomes" id="UP000366051"/>
    </source>
</evidence>
<evidence type="ECO:0000259" key="6">
    <source>
        <dbReference type="Pfam" id="PF00669"/>
    </source>
</evidence>
<gene>
    <name evidence="8" type="ORF">FTV88_2802</name>
</gene>
<proteinExistence type="inferred from homology"/>
<feature type="coiled-coil region" evidence="5">
    <location>
        <begin position="519"/>
        <end position="553"/>
    </location>
</feature>
<dbReference type="Pfam" id="PF00700">
    <property type="entry name" value="Flagellin_C"/>
    <property type="match status" value="1"/>
</dbReference>
<dbReference type="InterPro" id="IPR042187">
    <property type="entry name" value="Flagellin_C_sub2"/>
</dbReference>
<dbReference type="AlphaFoldDB" id="A0A5Q2N3J7"/>
<name>A0A5Q2N3J7_9FIRM</name>
<evidence type="ECO:0000256" key="1">
    <source>
        <dbReference type="ARBA" id="ARBA00005709"/>
    </source>
</evidence>
<evidence type="ECO:0000313" key="8">
    <source>
        <dbReference type="EMBL" id="QGG48891.1"/>
    </source>
</evidence>
<dbReference type="PRINTS" id="PR00207">
    <property type="entry name" value="FLAGELLIN"/>
</dbReference>
<dbReference type="PANTHER" id="PTHR42792:SF2">
    <property type="entry name" value="FLAGELLIN"/>
    <property type="match status" value="1"/>
</dbReference>
<dbReference type="GO" id="GO:0009288">
    <property type="term" value="C:bacterial-type flagellum"/>
    <property type="evidence" value="ECO:0007669"/>
    <property type="project" value="UniProtKB-SubCell"/>
</dbReference>
<comment type="function">
    <text evidence="4">Flagellin is the subunit protein which polymerizes to form the filaments of bacterial flagella.</text>
</comment>
<dbReference type="Proteomes" id="UP000366051">
    <property type="component" value="Chromosome"/>
</dbReference>